<dbReference type="PANTHER" id="PTHR31928">
    <property type="entry name" value="EXPRESSED PROTEIN"/>
    <property type="match status" value="1"/>
</dbReference>
<protein>
    <submittedName>
        <fullName evidence="4">Uncharacterized protein</fullName>
    </submittedName>
</protein>
<evidence type="ECO:0000259" key="2">
    <source>
        <dbReference type="Pfam" id="PF06075"/>
    </source>
</evidence>
<comment type="caution">
    <text evidence="4">The sequence shown here is derived from an EMBL/GenBank/DDBJ whole genome shotgun (WGS) entry which is preliminary data.</text>
</comment>
<dbReference type="InterPro" id="IPR010341">
    <property type="entry name" value="DUF936_pln"/>
</dbReference>
<evidence type="ECO:0000256" key="1">
    <source>
        <dbReference type="SAM" id="MobiDB-lite"/>
    </source>
</evidence>
<feature type="compositionally biased region" description="Polar residues" evidence="1">
    <location>
        <begin position="548"/>
        <end position="560"/>
    </location>
</feature>
<feature type="compositionally biased region" description="Basic and acidic residues" evidence="1">
    <location>
        <begin position="152"/>
        <end position="179"/>
    </location>
</feature>
<dbReference type="AlphaFoldDB" id="A0AAW0KSQ5"/>
<evidence type="ECO:0000313" key="4">
    <source>
        <dbReference type="EMBL" id="KAK7841651.1"/>
    </source>
</evidence>
<keyword evidence="5" id="KW-1185">Reference proteome</keyword>
<feature type="compositionally biased region" description="Basic and acidic residues" evidence="1">
    <location>
        <begin position="367"/>
        <end position="379"/>
    </location>
</feature>
<dbReference type="InterPro" id="IPR048297">
    <property type="entry name" value="DUF936_dom_pln"/>
</dbReference>
<gene>
    <name evidence="4" type="ORF">CFP56_015074</name>
</gene>
<dbReference type="Pfam" id="PF21647">
    <property type="entry name" value="DUF6857"/>
    <property type="match status" value="1"/>
</dbReference>
<feature type="domain" description="DUF936" evidence="2">
    <location>
        <begin position="4"/>
        <end position="120"/>
    </location>
</feature>
<evidence type="ECO:0000313" key="5">
    <source>
        <dbReference type="Proteomes" id="UP000237347"/>
    </source>
</evidence>
<proteinExistence type="predicted"/>
<organism evidence="4 5">
    <name type="scientific">Quercus suber</name>
    <name type="common">Cork oak</name>
    <dbReference type="NCBI Taxonomy" id="58331"/>
    <lineage>
        <taxon>Eukaryota</taxon>
        <taxon>Viridiplantae</taxon>
        <taxon>Streptophyta</taxon>
        <taxon>Embryophyta</taxon>
        <taxon>Tracheophyta</taxon>
        <taxon>Spermatophyta</taxon>
        <taxon>Magnoliopsida</taxon>
        <taxon>eudicotyledons</taxon>
        <taxon>Gunneridae</taxon>
        <taxon>Pentapetalae</taxon>
        <taxon>rosids</taxon>
        <taxon>fabids</taxon>
        <taxon>Fagales</taxon>
        <taxon>Fagaceae</taxon>
        <taxon>Quercus</taxon>
    </lineage>
</organism>
<dbReference type="InterPro" id="IPR049172">
    <property type="entry name" value="DUF6857_pln"/>
</dbReference>
<evidence type="ECO:0000259" key="3">
    <source>
        <dbReference type="Pfam" id="PF21647"/>
    </source>
</evidence>
<dbReference type="Proteomes" id="UP000237347">
    <property type="component" value="Unassembled WGS sequence"/>
</dbReference>
<feature type="compositionally biased region" description="Polar residues" evidence="1">
    <location>
        <begin position="279"/>
        <end position="299"/>
    </location>
</feature>
<dbReference type="Pfam" id="PF06075">
    <property type="entry name" value="DUF936"/>
    <property type="match status" value="1"/>
</dbReference>
<feature type="compositionally biased region" description="Polar residues" evidence="1">
    <location>
        <begin position="415"/>
        <end position="426"/>
    </location>
</feature>
<name>A0AAW0KSQ5_QUESU</name>
<reference evidence="4 5" key="1">
    <citation type="journal article" date="2018" name="Sci. Data">
        <title>The draft genome sequence of cork oak.</title>
        <authorList>
            <person name="Ramos A.M."/>
            <person name="Usie A."/>
            <person name="Barbosa P."/>
            <person name="Barros P.M."/>
            <person name="Capote T."/>
            <person name="Chaves I."/>
            <person name="Simoes F."/>
            <person name="Abreu I."/>
            <person name="Carrasquinho I."/>
            <person name="Faro C."/>
            <person name="Guimaraes J.B."/>
            <person name="Mendonca D."/>
            <person name="Nobrega F."/>
            <person name="Rodrigues L."/>
            <person name="Saibo N.J.M."/>
            <person name="Varela M.C."/>
            <person name="Egas C."/>
            <person name="Matos J."/>
            <person name="Miguel C.M."/>
            <person name="Oliveira M.M."/>
            <person name="Ricardo C.P."/>
            <person name="Goncalves S."/>
        </authorList>
    </citation>
    <scope>NUCLEOTIDE SEQUENCE [LARGE SCALE GENOMIC DNA]</scope>
    <source>
        <strain evidence="5">cv. HL8</strain>
    </source>
</reference>
<feature type="compositionally biased region" description="Basic and acidic residues" evidence="1">
    <location>
        <begin position="393"/>
        <end position="414"/>
    </location>
</feature>
<accession>A0AAW0KSQ5</accession>
<dbReference type="PANTHER" id="PTHR31928:SF3">
    <property type="entry name" value="EXPRESSED PROTEIN"/>
    <property type="match status" value="1"/>
</dbReference>
<feature type="compositionally biased region" description="Low complexity" evidence="1">
    <location>
        <begin position="356"/>
        <end position="366"/>
    </location>
</feature>
<feature type="region of interest" description="Disordered" evidence="1">
    <location>
        <begin position="548"/>
        <end position="593"/>
    </location>
</feature>
<feature type="compositionally biased region" description="Basic and acidic residues" evidence="1">
    <location>
        <begin position="259"/>
        <end position="268"/>
    </location>
</feature>
<feature type="region of interest" description="Disordered" evidence="1">
    <location>
        <begin position="151"/>
        <end position="326"/>
    </location>
</feature>
<sequence length="696" mass="75318">MASLTPGILLKLLQSMNSTSRVTGDHRSALLQVIGIVPALAGSDLWPNHGFYVQLSDSLNSTYVSLSERDNELILTNRLQLGQFVYVDRFDFDSPVPRVCGIRPIAGRHAFVGTPEPLVARISASKREFVIQPVTADSDRSADPIAVYLSSRRSEESRSDSESERKEPVKSESKAEKGRRSSSRRALAPIGNVGGDSDEPKVSDRPQRFSSPAASKRSVSVGKKNVGVAAERDPSPAGKGKRSASPVPSKCVVPSLIAAREENRKTSKEPAIVVPSRYRQASPSGRRQASPNPRRTSLSPGRRLSGVKLSPMVAAADSTSKKKMASIVAGISKVSEALVGSAKTNRKSWDEPPPSAADAAAASAPVEPKEKAVSKKKPDPQAILRTQAAISRRISDVNGRRPNTDDSPTDEKTKPSSPDSHLNGENPNFDALGIAVHEKKWTDGSVPLDAVSSDLARLGKHNFPPILCSMFSELSSESKAGNPLPTIDRFFTIYNNVVKFTVIAESVASSHSADTPNDIIPSEKSKSISLWVEAALATDLQIVSLLTSQDPEPPSTLQKSLSKRQSHNAPTKNHLKTSSCPQSNPSHGVWTRGHGMKDTVELANKLLSEMQIWFLRFVEESLEAGFRVFRESATDGSKTISLDGGSIAVVLSQLKRVNDWLDLVISKGDVLLTEKVERLKRKIYGFVIQHVGTTFD</sequence>
<feature type="region of interest" description="Disordered" evidence="1">
    <location>
        <begin position="339"/>
        <end position="429"/>
    </location>
</feature>
<feature type="compositionally biased region" description="Basic and acidic residues" evidence="1">
    <location>
        <begin position="198"/>
        <end position="207"/>
    </location>
</feature>
<feature type="compositionally biased region" description="Polar residues" evidence="1">
    <location>
        <begin position="567"/>
        <end position="586"/>
    </location>
</feature>
<feature type="domain" description="DUF6857" evidence="3">
    <location>
        <begin position="469"/>
        <end position="696"/>
    </location>
</feature>
<dbReference type="EMBL" id="PKMF04000236">
    <property type="protein sequence ID" value="KAK7841651.1"/>
    <property type="molecule type" value="Genomic_DNA"/>
</dbReference>